<feature type="transmembrane region" description="Helical" evidence="2">
    <location>
        <begin position="249"/>
        <end position="266"/>
    </location>
</feature>
<feature type="region of interest" description="Disordered" evidence="1">
    <location>
        <begin position="46"/>
        <end position="73"/>
    </location>
</feature>
<keyword evidence="4" id="KW-1185">Reference proteome</keyword>
<comment type="caution">
    <text evidence="3">The sequence shown here is derived from an EMBL/GenBank/DDBJ whole genome shotgun (WGS) entry which is preliminary data.</text>
</comment>
<dbReference type="EMBL" id="JAQQWM010000006">
    <property type="protein sequence ID" value="KAK8060425.1"/>
    <property type="molecule type" value="Genomic_DNA"/>
</dbReference>
<dbReference type="Proteomes" id="UP001446871">
    <property type="component" value="Unassembled WGS sequence"/>
</dbReference>
<evidence type="ECO:0000256" key="2">
    <source>
        <dbReference type="SAM" id="Phobius"/>
    </source>
</evidence>
<organism evidence="3 4">
    <name type="scientific">Apiospora saccharicola</name>
    <dbReference type="NCBI Taxonomy" id="335842"/>
    <lineage>
        <taxon>Eukaryota</taxon>
        <taxon>Fungi</taxon>
        <taxon>Dikarya</taxon>
        <taxon>Ascomycota</taxon>
        <taxon>Pezizomycotina</taxon>
        <taxon>Sordariomycetes</taxon>
        <taxon>Xylariomycetidae</taxon>
        <taxon>Amphisphaeriales</taxon>
        <taxon>Apiosporaceae</taxon>
        <taxon>Apiospora</taxon>
    </lineage>
</organism>
<feature type="transmembrane region" description="Helical" evidence="2">
    <location>
        <begin position="220"/>
        <end position="240"/>
    </location>
</feature>
<protein>
    <submittedName>
        <fullName evidence="3">Uncharacterized protein</fullName>
    </submittedName>
</protein>
<feature type="transmembrane region" description="Helical" evidence="2">
    <location>
        <begin position="161"/>
        <end position="183"/>
    </location>
</feature>
<keyword evidence="2" id="KW-0472">Membrane</keyword>
<keyword evidence="2" id="KW-1133">Transmembrane helix</keyword>
<evidence type="ECO:0000256" key="1">
    <source>
        <dbReference type="SAM" id="MobiDB-lite"/>
    </source>
</evidence>
<keyword evidence="2" id="KW-0812">Transmembrane</keyword>
<reference evidence="3 4" key="1">
    <citation type="submission" date="2023-01" db="EMBL/GenBank/DDBJ databases">
        <title>Analysis of 21 Apiospora genomes using comparative genomics revels a genus with tremendous synthesis potential of carbohydrate active enzymes and secondary metabolites.</title>
        <authorList>
            <person name="Sorensen T."/>
        </authorList>
    </citation>
    <scope>NUCLEOTIDE SEQUENCE [LARGE SCALE GENOMIC DNA]</scope>
    <source>
        <strain evidence="3 4">CBS 83171</strain>
    </source>
</reference>
<evidence type="ECO:0000313" key="3">
    <source>
        <dbReference type="EMBL" id="KAK8060425.1"/>
    </source>
</evidence>
<name>A0ABR1UQT4_9PEZI</name>
<gene>
    <name evidence="3" type="ORF">PG996_010355</name>
</gene>
<feature type="transmembrane region" description="Helical" evidence="2">
    <location>
        <begin position="272"/>
        <end position="290"/>
    </location>
</feature>
<accession>A0ABR1UQT4</accession>
<sequence>MLEGWISADQEAAAEVDGLRGSWTRANNALMIFSILMASRRNHAGQSFSIRRESTESSVKSMGDASEGVEPRPDEGVHCAGAHDVAHSLLNPLGEFLAMPARIPQHMPWRPMEECYIRRIHIPDSESIMGKRGGQQYSVRNGHFTHFDWYQPSSRPPRSKLFRLGLLPLTVVTASAAPLFYSWPCSSHFSLYPELLPLDPGKDPQTTALLDQMKSVMGSVPALVFAIFLYCLLAGLFYFLHIRSRSQELIFSGALVITTAMGYMGGLTTPEIVFSLLPWTCLLALCFAAWSGRPTVHQ</sequence>
<evidence type="ECO:0000313" key="4">
    <source>
        <dbReference type="Proteomes" id="UP001446871"/>
    </source>
</evidence>
<proteinExistence type="predicted"/>